<protein>
    <submittedName>
        <fullName evidence="2">Membrane protein</fullName>
    </submittedName>
</protein>
<proteinExistence type="predicted"/>
<dbReference type="RefSeq" id="WP_021856020.1">
    <property type="nucleotide sequence ID" value="NZ_DAWBWQ010000083.1"/>
</dbReference>
<dbReference type="Proteomes" id="UP000036951">
    <property type="component" value="Unassembled WGS sequence"/>
</dbReference>
<keyword evidence="3" id="KW-1185">Reference proteome</keyword>
<keyword evidence="1" id="KW-0812">Transmembrane</keyword>
<gene>
    <name evidence="2" type="ORF">ACU52_03615</name>
</gene>
<dbReference type="InterPro" id="IPR021768">
    <property type="entry name" value="DUF3332"/>
</dbReference>
<dbReference type="OrthoDB" id="9814441at2"/>
<organism evidence="2 3">
    <name type="scientific">Xylanibacter rarus</name>
    <dbReference type="NCBI Taxonomy" id="1676614"/>
    <lineage>
        <taxon>Bacteria</taxon>
        <taxon>Pseudomonadati</taxon>
        <taxon>Bacteroidota</taxon>
        <taxon>Bacteroidia</taxon>
        <taxon>Bacteroidales</taxon>
        <taxon>Prevotellaceae</taxon>
        <taxon>Xylanibacter</taxon>
    </lineage>
</organism>
<comment type="caution">
    <text evidence="2">The sequence shown here is derived from an EMBL/GenBank/DDBJ whole genome shotgun (WGS) entry which is preliminary data.</text>
</comment>
<feature type="transmembrane region" description="Helical" evidence="1">
    <location>
        <begin position="9"/>
        <end position="28"/>
    </location>
</feature>
<dbReference type="EMBL" id="LFQU01000004">
    <property type="protein sequence ID" value="KOO69192.1"/>
    <property type="molecule type" value="Genomic_DNA"/>
</dbReference>
<feature type="transmembrane region" description="Helical" evidence="1">
    <location>
        <begin position="48"/>
        <end position="68"/>
    </location>
</feature>
<accession>A0A8E1R2M4</accession>
<dbReference type="Pfam" id="PF11810">
    <property type="entry name" value="DUF3332"/>
    <property type="match status" value="1"/>
</dbReference>
<sequence>MYNKTLKSFLLIMIASVVMSSCIGSFGLFNKVLDWNKDATGNKFLNELIFIVISPAYVLCGTADLLVLNTIEFWSGSNPLAENVGKTESIMGSDGKLYAVTTLKDGYEIKDADGNVMNFTYNEKDNTWAVEKDGTTTVLLKMKGNDTAQIYLPGGKTMDVTLDKQGLYEARMAVNEGVYFAAR</sequence>
<evidence type="ECO:0000256" key="1">
    <source>
        <dbReference type="SAM" id="Phobius"/>
    </source>
</evidence>
<reference evidence="2 3" key="1">
    <citation type="submission" date="2015-06" db="EMBL/GenBank/DDBJ databases">
        <title>Prevotella sp. 109, sp. nov., a novel member of the family Prevotellaceae isolated from human faeces.</title>
        <authorList>
            <person name="Shkoporov A.N."/>
            <person name="Chaplin A.V."/>
            <person name="Kafarskaia L.I."/>
            <person name="Efimov B.A."/>
        </authorList>
    </citation>
    <scope>NUCLEOTIDE SEQUENCE [LARGE SCALE GENOMIC DNA]</scope>
    <source>
        <strain evidence="2 3">109</strain>
    </source>
</reference>
<dbReference type="PROSITE" id="PS51257">
    <property type="entry name" value="PROKAR_LIPOPROTEIN"/>
    <property type="match status" value="1"/>
</dbReference>
<keyword evidence="1" id="KW-1133">Transmembrane helix</keyword>
<evidence type="ECO:0000313" key="3">
    <source>
        <dbReference type="Proteomes" id="UP000036951"/>
    </source>
</evidence>
<name>A0A8E1R2M4_9BACT</name>
<keyword evidence="1" id="KW-0472">Membrane</keyword>
<dbReference type="AlphaFoldDB" id="A0A8E1R2M4"/>
<evidence type="ECO:0000313" key="2">
    <source>
        <dbReference type="EMBL" id="KOO69192.1"/>
    </source>
</evidence>